<evidence type="ECO:0000313" key="3">
    <source>
        <dbReference type="EMBL" id="KAH7155246.1"/>
    </source>
</evidence>
<comment type="caution">
    <text evidence="3">The sequence shown here is derived from an EMBL/GenBank/DDBJ whole genome shotgun (WGS) entry which is preliminary data.</text>
</comment>
<evidence type="ECO:0000313" key="4">
    <source>
        <dbReference type="Proteomes" id="UP000717696"/>
    </source>
</evidence>
<feature type="transmembrane region" description="Helical" evidence="2">
    <location>
        <begin position="39"/>
        <end position="60"/>
    </location>
</feature>
<dbReference type="AlphaFoldDB" id="A0A9P9F8F5"/>
<protein>
    <recommendedName>
        <fullName evidence="5">Transmembrane protein</fullName>
    </recommendedName>
</protein>
<sequence length="577" mass="62887">MFGSVLLGLLLAVGHHLFYNSIDGQVVESSDQQVWNLRVGTGMAFVVKASLTAAASMAYTQLLWHTLRSQEISLNGIDAVFSVVNNVYGFTTMEIWLRCPALVCIAFMIWLLPFIAIVTPSALTIQSSNQLNESTILTSLPVIDYAYPKTFAEYANAGGGGYAAPSNAVARLMAAVASQGSIAHISAPYSNCSYSVEFYGPSLSCGYLPLDDPIYDRIDGPQFGSQPMIAFVAFVPQTSNVINGTETDDAVYGLNVTVDRGLTTNLITLDTSHSSTDHAKIFVVVPSSYGIANTTIECGLYNSSYAVDFSFTNGQQDVIVRNRTRLNGVTWSSGGITTSYNVQQVAYTAIMNALGNLLVGTLRRSQYGYITPRNTLVTSTILMQTEEMQRLLAVTQSFFDDAPERLSLRNMTMSRALEQVVTNTTLSLFSNSYFLQNDTTAAIGKVQVRTSQNEYIYKPRNLFIAYGISVGLTFSVVVIGFICIWVSSLSFGSSFSTILRTTRNPELDSLLRNDENRGAEPLPKGIAKSKLGFQHLTCENGLKSGGIFIVPGKGDAAEQRNPRRAPSQESLEPSYFF</sequence>
<organism evidence="3 4">
    <name type="scientific">Dactylonectria estremocensis</name>
    <dbReference type="NCBI Taxonomy" id="1079267"/>
    <lineage>
        <taxon>Eukaryota</taxon>
        <taxon>Fungi</taxon>
        <taxon>Dikarya</taxon>
        <taxon>Ascomycota</taxon>
        <taxon>Pezizomycotina</taxon>
        <taxon>Sordariomycetes</taxon>
        <taxon>Hypocreomycetidae</taxon>
        <taxon>Hypocreales</taxon>
        <taxon>Nectriaceae</taxon>
        <taxon>Dactylonectria</taxon>
    </lineage>
</organism>
<keyword evidence="2" id="KW-1133">Transmembrane helix</keyword>
<accession>A0A9P9F8F5</accession>
<dbReference type="PANTHER" id="PTHR35041:SF6">
    <property type="entry name" value="FORMYLMETHIONINE DEFORMYLASE-LIKE PROTEIN-RELATED"/>
    <property type="match status" value="1"/>
</dbReference>
<gene>
    <name evidence="3" type="ORF">B0J13DRAFT_582323</name>
</gene>
<name>A0A9P9F8F5_9HYPO</name>
<evidence type="ECO:0008006" key="5">
    <source>
        <dbReference type="Google" id="ProtNLM"/>
    </source>
</evidence>
<dbReference type="PANTHER" id="PTHR35041">
    <property type="entry name" value="MEDIATOR OF RNA POLYMERASE II TRANSCRIPTION SUBUNIT 1"/>
    <property type="match status" value="1"/>
</dbReference>
<evidence type="ECO:0000256" key="1">
    <source>
        <dbReference type="SAM" id="MobiDB-lite"/>
    </source>
</evidence>
<evidence type="ECO:0000256" key="2">
    <source>
        <dbReference type="SAM" id="Phobius"/>
    </source>
</evidence>
<dbReference type="Proteomes" id="UP000717696">
    <property type="component" value="Unassembled WGS sequence"/>
</dbReference>
<keyword evidence="4" id="KW-1185">Reference proteome</keyword>
<dbReference type="OrthoDB" id="5322539at2759"/>
<feature type="transmembrane region" description="Helical" evidence="2">
    <location>
        <begin position="95"/>
        <end position="118"/>
    </location>
</feature>
<feature type="region of interest" description="Disordered" evidence="1">
    <location>
        <begin position="553"/>
        <end position="577"/>
    </location>
</feature>
<keyword evidence="2" id="KW-0472">Membrane</keyword>
<dbReference type="EMBL" id="JAGMUU010000004">
    <property type="protein sequence ID" value="KAH7155246.1"/>
    <property type="molecule type" value="Genomic_DNA"/>
</dbReference>
<proteinExistence type="predicted"/>
<reference evidence="3" key="1">
    <citation type="journal article" date="2021" name="Nat. Commun.">
        <title>Genetic determinants of endophytism in the Arabidopsis root mycobiome.</title>
        <authorList>
            <person name="Mesny F."/>
            <person name="Miyauchi S."/>
            <person name="Thiergart T."/>
            <person name="Pickel B."/>
            <person name="Atanasova L."/>
            <person name="Karlsson M."/>
            <person name="Huettel B."/>
            <person name="Barry K.W."/>
            <person name="Haridas S."/>
            <person name="Chen C."/>
            <person name="Bauer D."/>
            <person name="Andreopoulos W."/>
            <person name="Pangilinan J."/>
            <person name="LaButti K."/>
            <person name="Riley R."/>
            <person name="Lipzen A."/>
            <person name="Clum A."/>
            <person name="Drula E."/>
            <person name="Henrissat B."/>
            <person name="Kohler A."/>
            <person name="Grigoriev I.V."/>
            <person name="Martin F.M."/>
            <person name="Hacquard S."/>
        </authorList>
    </citation>
    <scope>NUCLEOTIDE SEQUENCE</scope>
    <source>
        <strain evidence="3">MPI-CAGE-AT-0021</strain>
    </source>
</reference>
<feature type="transmembrane region" description="Helical" evidence="2">
    <location>
        <begin position="463"/>
        <end position="487"/>
    </location>
</feature>
<keyword evidence="2" id="KW-0812">Transmembrane</keyword>